<dbReference type="Proteomes" id="UP000755667">
    <property type="component" value="Unassembled WGS sequence"/>
</dbReference>
<evidence type="ECO:0000259" key="1">
    <source>
        <dbReference type="Pfam" id="PF01425"/>
    </source>
</evidence>
<dbReference type="Pfam" id="PF01425">
    <property type="entry name" value="Amidase"/>
    <property type="match status" value="1"/>
</dbReference>
<comment type="caution">
    <text evidence="2">The sequence shown here is derived from an EMBL/GenBank/DDBJ whole genome shotgun (WGS) entry which is preliminary data.</text>
</comment>
<keyword evidence="5" id="KW-1185">Reference proteome</keyword>
<dbReference type="RefSeq" id="WP_171046011.1">
    <property type="nucleotide sequence ID" value="NZ_JAFBWU010000017.1"/>
</dbReference>
<dbReference type="PANTHER" id="PTHR11895">
    <property type="entry name" value="TRANSAMIDASE"/>
    <property type="match status" value="1"/>
</dbReference>
<dbReference type="PROSITE" id="PS00571">
    <property type="entry name" value="AMIDASES"/>
    <property type="match status" value="1"/>
</dbReference>
<organism evidence="2 4">
    <name type="scientific">Marivita cryptomonadis</name>
    <dbReference type="NCBI Taxonomy" id="505252"/>
    <lineage>
        <taxon>Bacteria</taxon>
        <taxon>Pseudomonadati</taxon>
        <taxon>Pseudomonadota</taxon>
        <taxon>Alphaproteobacteria</taxon>
        <taxon>Rhodobacterales</taxon>
        <taxon>Roseobacteraceae</taxon>
        <taxon>Marivita</taxon>
    </lineage>
</organism>
<sequence>MTDPHQLSLHALSGLIGSRQISALELTDALIERCNAMASTSAMITPTFEIARDAARLRDAELAQGISRGPMHGIPLGLKDAFAVQGVPTKLCGRTIPDTSADVWHALDAAGMALLGKLHCAEFCLGAPGAQDMMPFARNPFDPARSPGASSSGSAVALATGMVPAALGTDTGGSIRIPAAFCGVVGLKPTGGLLSAKGIFPLAPALDQAGPMARDSRDCAMLMDALLSGSSPSESFADALTERLDGVRIGYVAEFGADAGASPEQRTAVAQALNVLTDLGATVEEVALPPLQVFTDCFLPLMLSEAYALHAHAVIYDVDMSANTRVRLQGGAQIDADSVKRAKTQRAHLEQMVTPIWTRIDALVFEVVPGDPPLIETIHTLDYLKAPMLAVPANLLNTPSLAVRCGTSQAGLPIGLQILGPRYEDRTVLRIGHAYEQASGHTGKPVEPVQ</sequence>
<proteinExistence type="predicted"/>
<dbReference type="InterPro" id="IPR036928">
    <property type="entry name" value="AS_sf"/>
</dbReference>
<dbReference type="AlphaFoldDB" id="A0A9Q2NVK3"/>
<evidence type="ECO:0000313" key="5">
    <source>
        <dbReference type="Proteomes" id="UP000809440"/>
    </source>
</evidence>
<dbReference type="EMBL" id="JAFBXF010000017">
    <property type="protein sequence ID" value="MBM2419307.1"/>
    <property type="molecule type" value="Genomic_DNA"/>
</dbReference>
<reference evidence="2 5" key="1">
    <citation type="submission" date="2021-01" db="EMBL/GenBank/DDBJ databases">
        <title>Diatom-associated Roseobacters Show Island Model of Population Structure.</title>
        <authorList>
            <person name="Qu L."/>
            <person name="Feng X."/>
            <person name="Chen Y."/>
            <person name="Li L."/>
            <person name="Wang X."/>
            <person name="Hu Z."/>
            <person name="Wang H."/>
            <person name="Luo H."/>
        </authorList>
    </citation>
    <scope>NUCLEOTIDE SEQUENCE</scope>
    <source>
        <strain evidence="3 5">CC28-63</strain>
        <strain evidence="2">CC28-69</strain>
    </source>
</reference>
<dbReference type="Gene3D" id="3.90.1300.10">
    <property type="entry name" value="Amidase signature (AS) domain"/>
    <property type="match status" value="1"/>
</dbReference>
<dbReference type="GO" id="GO:0003824">
    <property type="term" value="F:catalytic activity"/>
    <property type="evidence" value="ECO:0007669"/>
    <property type="project" value="InterPro"/>
</dbReference>
<gene>
    <name evidence="2" type="ORF">JQX41_20130</name>
    <name evidence="3" type="ORF">JQX48_20150</name>
</gene>
<protein>
    <submittedName>
        <fullName evidence="2">Amidase</fullName>
    </submittedName>
</protein>
<dbReference type="PANTHER" id="PTHR11895:SF176">
    <property type="entry name" value="AMIDASE AMID-RELATED"/>
    <property type="match status" value="1"/>
</dbReference>
<dbReference type="SUPFAM" id="SSF75304">
    <property type="entry name" value="Amidase signature (AS) enzymes"/>
    <property type="match status" value="1"/>
</dbReference>
<dbReference type="InterPro" id="IPR020556">
    <property type="entry name" value="Amidase_CS"/>
</dbReference>
<dbReference type="Proteomes" id="UP000809440">
    <property type="component" value="Unassembled WGS sequence"/>
</dbReference>
<name>A0A9Q2NVK3_9RHOB</name>
<dbReference type="EMBL" id="JAFBXE010000017">
    <property type="protein sequence ID" value="MBM2414636.1"/>
    <property type="molecule type" value="Genomic_DNA"/>
</dbReference>
<dbReference type="InterPro" id="IPR023631">
    <property type="entry name" value="Amidase_dom"/>
</dbReference>
<evidence type="ECO:0000313" key="3">
    <source>
        <dbReference type="EMBL" id="MBM2419307.1"/>
    </source>
</evidence>
<evidence type="ECO:0000313" key="4">
    <source>
        <dbReference type="Proteomes" id="UP000755667"/>
    </source>
</evidence>
<dbReference type="InterPro" id="IPR000120">
    <property type="entry name" value="Amidase"/>
</dbReference>
<accession>A0A9Q2NVK3</accession>
<feature type="domain" description="Amidase" evidence="1">
    <location>
        <begin position="25"/>
        <end position="429"/>
    </location>
</feature>
<evidence type="ECO:0000313" key="2">
    <source>
        <dbReference type="EMBL" id="MBM2414636.1"/>
    </source>
</evidence>